<organism evidence="2 3">
    <name type="scientific">Spartinivicinus marinus</name>
    <dbReference type="NCBI Taxonomy" id="2994442"/>
    <lineage>
        <taxon>Bacteria</taxon>
        <taxon>Pseudomonadati</taxon>
        <taxon>Pseudomonadota</taxon>
        <taxon>Gammaproteobacteria</taxon>
        <taxon>Oceanospirillales</taxon>
        <taxon>Zooshikellaceae</taxon>
        <taxon>Spartinivicinus</taxon>
    </lineage>
</organism>
<gene>
    <name evidence="2" type="ORF">H0A36_14060</name>
</gene>
<evidence type="ECO:0000256" key="1">
    <source>
        <dbReference type="SAM" id="SignalP"/>
    </source>
</evidence>
<accession>A0A853IBC1</accession>
<reference evidence="2 3" key="1">
    <citation type="submission" date="2020-07" db="EMBL/GenBank/DDBJ databases">
        <title>Endozoicomonas sp. nov., isolated from sediment.</title>
        <authorList>
            <person name="Gu T."/>
        </authorList>
    </citation>
    <scope>NUCLEOTIDE SEQUENCE [LARGE SCALE GENOMIC DNA]</scope>
    <source>
        <strain evidence="2 3">SM1973</strain>
    </source>
</reference>
<dbReference type="SUPFAM" id="SSF53850">
    <property type="entry name" value="Periplasmic binding protein-like II"/>
    <property type="match status" value="1"/>
</dbReference>
<dbReference type="Gene3D" id="3.40.190.10">
    <property type="entry name" value="Periplasmic binding protein-like II"/>
    <property type="match status" value="2"/>
</dbReference>
<dbReference type="EMBL" id="JACCKB010000021">
    <property type="protein sequence ID" value="NYZ67141.1"/>
    <property type="molecule type" value="Genomic_DNA"/>
</dbReference>
<protein>
    <submittedName>
        <fullName evidence="2">Transporter substrate-binding domain-containing protein</fullName>
    </submittedName>
</protein>
<dbReference type="AlphaFoldDB" id="A0A853IBC1"/>
<feature type="chain" id="PRO_5032422372" evidence="1">
    <location>
        <begin position="20"/>
        <end position="280"/>
    </location>
</feature>
<feature type="signal peptide" evidence="1">
    <location>
        <begin position="1"/>
        <end position="19"/>
    </location>
</feature>
<keyword evidence="1" id="KW-0732">Signal</keyword>
<evidence type="ECO:0000313" key="3">
    <source>
        <dbReference type="Proteomes" id="UP000569732"/>
    </source>
</evidence>
<keyword evidence="3" id="KW-1185">Reference proteome</keyword>
<dbReference type="RefSeq" id="WP_180569161.1">
    <property type="nucleotide sequence ID" value="NZ_JACCKB010000021.1"/>
</dbReference>
<dbReference type="Proteomes" id="UP000569732">
    <property type="component" value="Unassembled WGS sequence"/>
</dbReference>
<name>A0A853IBC1_9GAMM</name>
<proteinExistence type="predicted"/>
<evidence type="ECO:0000313" key="2">
    <source>
        <dbReference type="EMBL" id="NYZ67141.1"/>
    </source>
</evidence>
<comment type="caution">
    <text evidence="2">The sequence shown here is derived from an EMBL/GenBank/DDBJ whole genome shotgun (WGS) entry which is preliminary data.</text>
</comment>
<sequence>MVRLISALIIVFASSITTAHVNPTQLTVKHIQKADEYVLKLLNLALEKTRTTYGPYQLKGVSNGSTLGRRLKMLEQGYYDILHFGFSHERNKRFTAIEEPIFRGLKGYRLFLIHRNNINIFAKIKTLNQLKKNFTAGFGAHWADITTLKQNGIKVQEAVASHHLMGMLNAKRFDYFPRGIDEIWQNLRETNYSDITIETSLAFFYPYPIYFYVQKDNKSLANRIQRGLIAAKNDGTFKQLFLTYHSTYIKRANIQGRKIFHLQNSELSPAASSIDTSWWQ</sequence>